<dbReference type="Proteomes" id="UP001141327">
    <property type="component" value="Unassembled WGS sequence"/>
</dbReference>
<comment type="caution">
    <text evidence="6">The sequence shown here is derived from an EMBL/GenBank/DDBJ whole genome shotgun (WGS) entry which is preliminary data.</text>
</comment>
<feature type="compositionally biased region" description="Low complexity" evidence="4">
    <location>
        <begin position="523"/>
        <end position="533"/>
    </location>
</feature>
<dbReference type="Pfam" id="PF01641">
    <property type="entry name" value="SelR"/>
    <property type="match status" value="1"/>
</dbReference>
<evidence type="ECO:0000256" key="1">
    <source>
        <dbReference type="ARBA" id="ARBA00006133"/>
    </source>
</evidence>
<evidence type="ECO:0000313" key="6">
    <source>
        <dbReference type="EMBL" id="KAJ4454581.1"/>
    </source>
</evidence>
<organism evidence="6 7">
    <name type="scientific">Paratrimastix pyriformis</name>
    <dbReference type="NCBI Taxonomy" id="342808"/>
    <lineage>
        <taxon>Eukaryota</taxon>
        <taxon>Metamonada</taxon>
        <taxon>Preaxostyla</taxon>
        <taxon>Paratrimastigidae</taxon>
        <taxon>Paratrimastix</taxon>
    </lineage>
</organism>
<evidence type="ECO:0000256" key="3">
    <source>
        <dbReference type="ARBA" id="ARBA00023002"/>
    </source>
</evidence>
<feature type="compositionally biased region" description="Basic residues" evidence="4">
    <location>
        <begin position="540"/>
        <end position="551"/>
    </location>
</feature>
<dbReference type="PANTHER" id="PTHR15830:SF10">
    <property type="entry name" value="TELOMERE LENGTH REGULATION PROTEIN TEL2 HOMOLOG"/>
    <property type="match status" value="1"/>
</dbReference>
<dbReference type="InterPro" id="IPR051970">
    <property type="entry name" value="TEL2_Regulation"/>
</dbReference>
<comment type="similarity">
    <text evidence="2">Belongs to the MsrB Met sulfoxide reductase family.</text>
</comment>
<dbReference type="Gene3D" id="1.25.40.720">
    <property type="entry name" value="Telomere length regulation protein 2, C-terminal domain"/>
    <property type="match status" value="2"/>
</dbReference>
<dbReference type="InterPro" id="IPR019337">
    <property type="entry name" value="Telomere_length_regulation_dom"/>
</dbReference>
<accession>A0ABQ8U834</accession>
<feature type="domain" description="MsrB" evidence="5">
    <location>
        <begin position="1165"/>
        <end position="1225"/>
    </location>
</feature>
<name>A0ABQ8U834_9EUKA</name>
<dbReference type="EMBL" id="JAPMOS010000146">
    <property type="protein sequence ID" value="KAJ4454581.1"/>
    <property type="molecule type" value="Genomic_DNA"/>
</dbReference>
<comment type="similarity">
    <text evidence="1">Belongs to the TEL2 family.</text>
</comment>
<feature type="region of interest" description="Disordered" evidence="4">
    <location>
        <begin position="857"/>
        <end position="924"/>
    </location>
</feature>
<evidence type="ECO:0000313" key="7">
    <source>
        <dbReference type="Proteomes" id="UP001141327"/>
    </source>
</evidence>
<evidence type="ECO:0000256" key="4">
    <source>
        <dbReference type="SAM" id="MobiDB-lite"/>
    </source>
</evidence>
<gene>
    <name evidence="6" type="ORF">PAPYR_10663</name>
</gene>
<dbReference type="InterPro" id="IPR011057">
    <property type="entry name" value="Mss4-like_sf"/>
</dbReference>
<feature type="region of interest" description="Disordered" evidence="4">
    <location>
        <begin position="1140"/>
        <end position="1160"/>
    </location>
</feature>
<dbReference type="InterPro" id="IPR016024">
    <property type="entry name" value="ARM-type_fold"/>
</dbReference>
<keyword evidence="7" id="KW-1185">Reference proteome</keyword>
<sequence length="1242" mass="130644">MPCLTARDKETYDSIFFKGSLLLTDLLELLLAELEHSKGETAEEVSVCSNIARLLAIFVHDYLDALLQTPFSAQLADGGARLVTLLLSVPDRVSARLQHNIPVALAPKTMHARLARCALAMLMNEATVPVVQRQCGMVLARLTRLGQSEAVVQALGRLLSTGAGSLPSAAWLAPLAAEVLPRLDGLPLESLLWHLVQLTPQPLSQPALVSVLVSLLSPLLLPDPASATTTLPAGATVRPRLARELLHIVGHKFLSGDRMVRLGSGSLEALVGALVSLGEAAGAPHVAAAGTEGQIPEIEDYESPRDGWGLPKVSPLLAYGVSKSQLGLCRMCRVGGVDPKPGMVAVSRSNLFSPHSNVTKVLLLLLGDPTAEPLSQAAVERSPLLGLLSGAVQRFLGSPLLHIRVLGMLVAERVSMMADRHMRASQAAASGPAKVALDEELRLRFEYPAPADLARAEGFGPGGEDTFEASLTWDQVPLVADCPANPILSLGELLVLSGVRPAPATTPSGAAAPQSGPPPPQPADAAPSGAAAAPPQPPKPPHRPARSRTAKRAGGPERLLSLEDDADPDQPLFGSAPPAGPKPPEAGGAAHRDGDEDGDGGAGGGGEESDEASEISLTPLDVAEREELGDHESVPIASAALAARHALGTWPDPGGCFYMRDALAGLRSDKPDALEAALAKLPALIRAAAPTDVGPPISMRCGLRDDPDPVMSIHFRFRLGDIHPFSTSIVMSTVSLHSLLWGDVHPCCGMMATSYSAHHLAGMGGIRIIVPSLSAPPPDEVGPRLGRTLLYLSDQFHTENFAERRKEALAALLVSLGAPAATRDLVSLFYGPDLSIPNRLDLLAALTDAARELSKPLPTASIPAPHSPGAAPQPPPEVAPKRDPVRSSVLSPSPSPSSAATAATATKTRRWTQPRPAPSAPQANRFAGRCGAFFWPLLRPFGQGGGAISQTKVGREDEPLGLADGADEGAGVMLTMLGEDSFLLSTLVWSLGIVLSCAGSAPDTPRMARALLDLVWLLRNHPSAAVRRAVIFALSRGLLAPVLLQHALGPPLVLTEFGDDLNEAIAWLTGVAEGADPDAECRELAATTLGLMHRALIQLSNLPTDSCAYDVQVAKCVIFARCTNTRKDLNFGIATAGSRDRSRENQANVQRGEHGSEAVDCTPKSTPFAADAIRELTDRSHGMVRTETRCARCDSHLGHKFDDGPPERGGIRYCINSASLDFVPSEAPHDYEQGEIFGAHEK</sequence>
<feature type="compositionally biased region" description="Low complexity" evidence="4">
    <location>
        <begin position="896"/>
        <end position="906"/>
    </location>
</feature>
<proteinExistence type="inferred from homology"/>
<evidence type="ECO:0000256" key="2">
    <source>
        <dbReference type="ARBA" id="ARBA00007174"/>
    </source>
</evidence>
<protein>
    <submittedName>
        <fullName evidence="6">Telomere length regulation protein TEL2</fullName>
    </submittedName>
</protein>
<dbReference type="PANTHER" id="PTHR15830">
    <property type="entry name" value="TELOMERE LENGTH REGULATION PROTEIN TEL2 FAMILY MEMBER"/>
    <property type="match status" value="1"/>
</dbReference>
<dbReference type="InterPro" id="IPR002579">
    <property type="entry name" value="Met_Sox_Rdtase_MsrB_dom"/>
</dbReference>
<dbReference type="Gene3D" id="2.170.150.20">
    <property type="entry name" value="Peptide methionine sulfoxide reductase"/>
    <property type="match status" value="1"/>
</dbReference>
<keyword evidence="3" id="KW-0560">Oxidoreductase</keyword>
<feature type="compositionally biased region" description="Low complexity" evidence="4">
    <location>
        <begin position="503"/>
        <end position="514"/>
    </location>
</feature>
<reference evidence="6" key="1">
    <citation type="journal article" date="2022" name="bioRxiv">
        <title>Genomics of Preaxostyla Flagellates Illuminates Evolutionary Transitions and the Path Towards Mitochondrial Loss.</title>
        <authorList>
            <person name="Novak L.V.F."/>
            <person name="Treitli S.C."/>
            <person name="Pyrih J."/>
            <person name="Halakuc P."/>
            <person name="Pipaliya S.V."/>
            <person name="Vacek V."/>
            <person name="Brzon O."/>
            <person name="Soukal P."/>
            <person name="Eme L."/>
            <person name="Dacks J.B."/>
            <person name="Karnkowska A."/>
            <person name="Elias M."/>
            <person name="Hampl V."/>
        </authorList>
    </citation>
    <scope>NUCLEOTIDE SEQUENCE</scope>
    <source>
        <strain evidence="6">RCP-MX</strain>
    </source>
</reference>
<dbReference type="SUPFAM" id="SSF48371">
    <property type="entry name" value="ARM repeat"/>
    <property type="match status" value="1"/>
</dbReference>
<evidence type="ECO:0000259" key="5">
    <source>
        <dbReference type="PROSITE" id="PS51790"/>
    </source>
</evidence>
<dbReference type="Pfam" id="PF10193">
    <property type="entry name" value="Telomere_reg-2"/>
    <property type="match status" value="1"/>
</dbReference>
<feature type="region of interest" description="Disordered" evidence="4">
    <location>
        <begin position="503"/>
        <end position="614"/>
    </location>
</feature>
<dbReference type="SUPFAM" id="SSF51316">
    <property type="entry name" value="Mss4-like"/>
    <property type="match status" value="1"/>
</dbReference>
<dbReference type="InterPro" id="IPR038528">
    <property type="entry name" value="TEL2_C_sf"/>
</dbReference>
<dbReference type="PROSITE" id="PS51790">
    <property type="entry name" value="MSRB"/>
    <property type="match status" value="1"/>
</dbReference>